<dbReference type="EMBL" id="JADEXS010000070">
    <property type="protein sequence ID" value="MBE9022280.1"/>
    <property type="molecule type" value="Genomic_DNA"/>
</dbReference>
<comment type="caution">
    <text evidence="1">The sequence shown here is derived from an EMBL/GenBank/DDBJ whole genome shotgun (WGS) entry which is preliminary data.</text>
</comment>
<reference evidence="1" key="1">
    <citation type="submission" date="2020-10" db="EMBL/GenBank/DDBJ databases">
        <authorList>
            <person name="Castelo-Branco R."/>
            <person name="Eusebio N."/>
            <person name="Adriana R."/>
            <person name="Vieira A."/>
            <person name="Brugerolle De Fraissinette N."/>
            <person name="Rezende De Castro R."/>
            <person name="Schneider M.P."/>
            <person name="Vasconcelos V."/>
            <person name="Leao P.N."/>
        </authorList>
    </citation>
    <scope>NUCLEOTIDE SEQUENCE</scope>
    <source>
        <strain evidence="1">LEGE 12446</strain>
    </source>
</reference>
<keyword evidence="2" id="KW-1185">Reference proteome</keyword>
<dbReference type="Proteomes" id="UP000622533">
    <property type="component" value="Unassembled WGS sequence"/>
</dbReference>
<dbReference type="RefSeq" id="WP_193914865.1">
    <property type="nucleotide sequence ID" value="NZ_JADEXS020000001.1"/>
</dbReference>
<evidence type="ECO:0000313" key="1">
    <source>
        <dbReference type="EMBL" id="MBE9022280.1"/>
    </source>
</evidence>
<evidence type="ECO:0000313" key="2">
    <source>
        <dbReference type="Proteomes" id="UP000622533"/>
    </source>
</evidence>
<sequence length="90" mass="10198">MDNQTIIEQLNLSQLLSACELLVICLQNPEYTWDMEDSESFFDLPEVVINYCGSLTYNERLKFLAKIANTLVKEQEAAAAMPKQLELPVG</sequence>
<proteinExistence type="predicted"/>
<protein>
    <submittedName>
        <fullName evidence="1">Uncharacterized protein</fullName>
    </submittedName>
</protein>
<organism evidence="1 2">
    <name type="scientific">Desmonostoc muscorum LEGE 12446</name>
    <dbReference type="NCBI Taxonomy" id="1828758"/>
    <lineage>
        <taxon>Bacteria</taxon>
        <taxon>Bacillati</taxon>
        <taxon>Cyanobacteriota</taxon>
        <taxon>Cyanophyceae</taxon>
        <taxon>Nostocales</taxon>
        <taxon>Nostocaceae</taxon>
        <taxon>Desmonostoc</taxon>
    </lineage>
</organism>
<dbReference type="AlphaFoldDB" id="A0A8J6ZJ73"/>
<gene>
    <name evidence="1" type="ORF">IQ276_07495</name>
</gene>
<accession>A0A8J6ZJ73</accession>
<name>A0A8J6ZJ73_DESMC</name>